<evidence type="ECO:0000256" key="4">
    <source>
        <dbReference type="RuleBase" id="RU000354"/>
    </source>
</evidence>
<comment type="caution">
    <text evidence="6">The sequence shown here is derived from an EMBL/GenBank/DDBJ whole genome shotgun (WGS) entry which is preliminary data.</text>
</comment>
<dbReference type="GO" id="GO:0005615">
    <property type="term" value="C:extracellular space"/>
    <property type="evidence" value="ECO:0007669"/>
    <property type="project" value="TreeGrafter"/>
</dbReference>
<dbReference type="AlphaFoldDB" id="A0AAV4J720"/>
<keyword evidence="7" id="KW-1185">Reference proteome</keyword>
<dbReference type="PANTHER" id="PTHR11848">
    <property type="entry name" value="TGF-BETA FAMILY"/>
    <property type="match status" value="1"/>
</dbReference>
<dbReference type="InterPro" id="IPR001839">
    <property type="entry name" value="TGF-b_C"/>
</dbReference>
<dbReference type="Pfam" id="PF00019">
    <property type="entry name" value="TGF_beta"/>
    <property type="match status" value="1"/>
</dbReference>
<reference evidence="6 7" key="1">
    <citation type="journal article" date="2021" name="Elife">
        <title>Chloroplast acquisition without the gene transfer in kleptoplastic sea slugs, Plakobranchus ocellatus.</title>
        <authorList>
            <person name="Maeda T."/>
            <person name="Takahashi S."/>
            <person name="Yoshida T."/>
            <person name="Shimamura S."/>
            <person name="Takaki Y."/>
            <person name="Nagai Y."/>
            <person name="Toyoda A."/>
            <person name="Suzuki Y."/>
            <person name="Arimoto A."/>
            <person name="Ishii H."/>
            <person name="Satoh N."/>
            <person name="Nishiyama T."/>
            <person name="Hasebe M."/>
            <person name="Maruyama T."/>
            <person name="Minagawa J."/>
            <person name="Obokata J."/>
            <person name="Shigenobu S."/>
        </authorList>
    </citation>
    <scope>NUCLEOTIDE SEQUENCE [LARGE SCALE GENOMIC DNA]</scope>
</reference>
<evidence type="ECO:0000313" key="6">
    <source>
        <dbReference type="EMBL" id="GFS17272.1"/>
    </source>
</evidence>
<dbReference type="InterPro" id="IPR015615">
    <property type="entry name" value="TGF-beta-rel"/>
</dbReference>
<dbReference type="CDD" id="cd13756">
    <property type="entry name" value="TGF_beta_BMPs_GDFs"/>
    <property type="match status" value="1"/>
</dbReference>
<evidence type="ECO:0000256" key="2">
    <source>
        <dbReference type="ARBA" id="ARBA00006656"/>
    </source>
</evidence>
<evidence type="ECO:0000259" key="5">
    <source>
        <dbReference type="PROSITE" id="PS51362"/>
    </source>
</evidence>
<evidence type="ECO:0000256" key="3">
    <source>
        <dbReference type="ARBA" id="ARBA00022525"/>
    </source>
</evidence>
<comment type="similarity">
    <text evidence="2 4">Belongs to the TGF-beta family.</text>
</comment>
<organism evidence="6 7">
    <name type="scientific">Elysia marginata</name>
    <dbReference type="NCBI Taxonomy" id="1093978"/>
    <lineage>
        <taxon>Eukaryota</taxon>
        <taxon>Metazoa</taxon>
        <taxon>Spiralia</taxon>
        <taxon>Lophotrochozoa</taxon>
        <taxon>Mollusca</taxon>
        <taxon>Gastropoda</taxon>
        <taxon>Heterobranchia</taxon>
        <taxon>Euthyneura</taxon>
        <taxon>Panpulmonata</taxon>
        <taxon>Sacoglossa</taxon>
        <taxon>Placobranchoidea</taxon>
        <taxon>Plakobranchidae</taxon>
        <taxon>Elysia</taxon>
    </lineage>
</organism>
<name>A0AAV4J720_9GAST</name>
<accession>A0AAV4J720</accession>
<keyword evidence="4" id="KW-0339">Growth factor</keyword>
<evidence type="ECO:0000313" key="7">
    <source>
        <dbReference type="Proteomes" id="UP000762676"/>
    </source>
</evidence>
<sequence>MLGTQDGYKPLLITDLDHKPKSSVREKRSTDEPCNPVTSCCKRSWNVSIATLGLHSGFRPHSLRIGYCFGTCQGMTEFGSNHTALKNWMINNGNNDEIQLCCVPSRLTSVNILRYVNGNEHLSIIPSIKVVSCGCR</sequence>
<protein>
    <submittedName>
        <fullName evidence="6">Growth/differentiation factor 8</fullName>
    </submittedName>
</protein>
<dbReference type="GO" id="GO:0008083">
    <property type="term" value="F:growth factor activity"/>
    <property type="evidence" value="ECO:0007669"/>
    <property type="project" value="UniProtKB-KW"/>
</dbReference>
<gene>
    <name evidence="6" type="ORF">ElyMa_001493300</name>
</gene>
<keyword evidence="3" id="KW-0964">Secreted</keyword>
<dbReference type="InterPro" id="IPR029034">
    <property type="entry name" value="Cystine-knot_cytokine"/>
</dbReference>
<dbReference type="Proteomes" id="UP000762676">
    <property type="component" value="Unassembled WGS sequence"/>
</dbReference>
<feature type="domain" description="TGF-beta family profile" evidence="5">
    <location>
        <begin position="25"/>
        <end position="136"/>
    </location>
</feature>
<dbReference type="EMBL" id="BMAT01002950">
    <property type="protein sequence ID" value="GFS17272.1"/>
    <property type="molecule type" value="Genomic_DNA"/>
</dbReference>
<dbReference type="Gene3D" id="2.10.90.10">
    <property type="entry name" value="Cystine-knot cytokines"/>
    <property type="match status" value="1"/>
</dbReference>
<dbReference type="GO" id="GO:0005125">
    <property type="term" value="F:cytokine activity"/>
    <property type="evidence" value="ECO:0007669"/>
    <property type="project" value="TreeGrafter"/>
</dbReference>
<dbReference type="SUPFAM" id="SSF57501">
    <property type="entry name" value="Cystine-knot cytokines"/>
    <property type="match status" value="1"/>
</dbReference>
<comment type="subcellular location">
    <subcellularLocation>
        <location evidence="1">Secreted</location>
    </subcellularLocation>
</comment>
<dbReference type="PROSITE" id="PS51362">
    <property type="entry name" value="TGF_BETA_2"/>
    <property type="match status" value="1"/>
</dbReference>
<evidence type="ECO:0000256" key="1">
    <source>
        <dbReference type="ARBA" id="ARBA00004613"/>
    </source>
</evidence>
<proteinExistence type="inferred from homology"/>
<dbReference type="SMART" id="SM00204">
    <property type="entry name" value="TGFB"/>
    <property type="match status" value="1"/>
</dbReference>